<dbReference type="Gene3D" id="3.30.572.10">
    <property type="entry name" value="Thymidylate synthase/dCMP hydroxymethylase domain"/>
    <property type="match status" value="1"/>
</dbReference>
<accession>A0ABT1HRL2</accession>
<evidence type="ECO:0000313" key="4">
    <source>
        <dbReference type="EMBL" id="MCP2258153.1"/>
    </source>
</evidence>
<evidence type="ECO:0000313" key="5">
    <source>
        <dbReference type="Proteomes" id="UP001205311"/>
    </source>
</evidence>
<dbReference type="RefSeq" id="WP_253669099.1">
    <property type="nucleotide sequence ID" value="NZ_JAMTCP010000007.1"/>
</dbReference>
<dbReference type="InterPro" id="IPR036926">
    <property type="entry name" value="Thymidate_synth/dCMP_Mease_sf"/>
</dbReference>
<dbReference type="Pfam" id="PF00303">
    <property type="entry name" value="Thymidylat_synt"/>
    <property type="match status" value="1"/>
</dbReference>
<reference evidence="4 5" key="1">
    <citation type="submission" date="2022-06" db="EMBL/GenBank/DDBJ databases">
        <title>Genomic Encyclopedia of Archaeal and Bacterial Type Strains, Phase II (KMG-II): from individual species to whole genera.</title>
        <authorList>
            <person name="Goeker M."/>
        </authorList>
    </citation>
    <scope>NUCLEOTIDE SEQUENCE [LARGE SCALE GENOMIC DNA]</scope>
    <source>
        <strain evidence="4 5">DSM 40477</strain>
    </source>
</reference>
<dbReference type="PANTHER" id="PTHR11548:SF9">
    <property type="entry name" value="THYMIDYLATE SYNTHASE"/>
    <property type="match status" value="1"/>
</dbReference>
<dbReference type="SUPFAM" id="SSF55831">
    <property type="entry name" value="Thymidylate synthase/dCMP hydroxymethylase"/>
    <property type="match status" value="1"/>
</dbReference>
<dbReference type="EMBL" id="JAMTCP010000007">
    <property type="protein sequence ID" value="MCP2258153.1"/>
    <property type="molecule type" value="Genomic_DNA"/>
</dbReference>
<dbReference type="PANTHER" id="PTHR11548">
    <property type="entry name" value="THYMIDYLATE SYNTHASE 1"/>
    <property type="match status" value="1"/>
</dbReference>
<evidence type="ECO:0000256" key="2">
    <source>
        <dbReference type="ARBA" id="ARBA00022679"/>
    </source>
</evidence>
<name>A0ABT1HRL2_STRSD</name>
<organism evidence="4 5">
    <name type="scientific">Streptoalloteichus tenebrarius (strain ATCC 17920 / DSM 40477 / JCM 4838 / CBS 697.72 / NBRC 16177 / NCIMB 11028 / NRRL B-12390 / A12253. 1 / ISP 5477)</name>
    <name type="common">Streptomyces tenebrarius</name>
    <dbReference type="NCBI Taxonomy" id="1933"/>
    <lineage>
        <taxon>Bacteria</taxon>
        <taxon>Bacillati</taxon>
        <taxon>Actinomycetota</taxon>
        <taxon>Actinomycetes</taxon>
        <taxon>Pseudonocardiales</taxon>
        <taxon>Pseudonocardiaceae</taxon>
        <taxon>Streptoalloteichus</taxon>
    </lineage>
</organism>
<keyword evidence="2" id="KW-0808">Transferase</keyword>
<dbReference type="InterPro" id="IPR023451">
    <property type="entry name" value="Thymidate_synth/dCMP_Mease_dom"/>
</dbReference>
<feature type="domain" description="Thymidylate synthase/dCMP hydroxymethylase" evidence="3">
    <location>
        <begin position="11"/>
        <end position="228"/>
    </location>
</feature>
<dbReference type="InterPro" id="IPR045097">
    <property type="entry name" value="Thymidate_synth/dCMP_Mease"/>
</dbReference>
<sequence length="339" mass="38793">MTSYAGFSDAYLHRLRALLDEPRYRNAPRGFPSQEELGVSLRVADPRRRLVTHPARRTNIVFNFAEALWYLAGRDDVEYLAYYAPMVRRFSQDGVRLTGTAYGPRIFRHGPTRLDQWAAVRELLRADPDTKRAVIQIFEPEELGVPGNPDVACTLALQFLLRENALHLVGYMRANDVYRGMVSDVFSFTFLQEVMAGQLGVELGSYTHMVGSLHLYESDIPAARRVLRPTTSVSTVDDRMPAMPSGDNRPHIDDVLRWEHRLRRNEVRLDPDALDRSALPDYWRQVVVLFELYRRVRHGDGGAEGLWQRLCPLYRTLMLRRFPGLAGQEHAVEVSGARS</sequence>
<dbReference type="Proteomes" id="UP001205311">
    <property type="component" value="Unassembled WGS sequence"/>
</dbReference>
<keyword evidence="1" id="KW-0489">Methyltransferase</keyword>
<keyword evidence="5" id="KW-1185">Reference proteome</keyword>
<gene>
    <name evidence="4" type="ORF">LX15_001847</name>
</gene>
<comment type="caution">
    <text evidence="4">The sequence shown here is derived from an EMBL/GenBank/DDBJ whole genome shotgun (WGS) entry which is preliminary data.</text>
</comment>
<protein>
    <submittedName>
        <fullName evidence="4">Thymidylate synthase</fullName>
    </submittedName>
</protein>
<dbReference type="CDD" id="cd00351">
    <property type="entry name" value="TS_Pyrimidine_HMase"/>
    <property type="match status" value="1"/>
</dbReference>
<proteinExistence type="predicted"/>
<evidence type="ECO:0000259" key="3">
    <source>
        <dbReference type="Pfam" id="PF00303"/>
    </source>
</evidence>
<evidence type="ECO:0000256" key="1">
    <source>
        <dbReference type="ARBA" id="ARBA00022603"/>
    </source>
</evidence>